<evidence type="ECO:0000256" key="1">
    <source>
        <dbReference type="SAM" id="MobiDB-lite"/>
    </source>
</evidence>
<reference evidence="2 3" key="1">
    <citation type="submission" date="2019-04" db="EMBL/GenBank/DDBJ databases">
        <title>An improved genome assembly and genetic linkage map for asparagus bean, Vigna unguiculata ssp. sesquipedialis.</title>
        <authorList>
            <person name="Xia Q."/>
            <person name="Zhang R."/>
            <person name="Dong Y."/>
        </authorList>
    </citation>
    <scope>NUCLEOTIDE SEQUENCE [LARGE SCALE GENOMIC DNA]</scope>
    <source>
        <tissue evidence="2">Leaf</tissue>
    </source>
</reference>
<feature type="compositionally biased region" description="Basic and acidic residues" evidence="1">
    <location>
        <begin position="13"/>
        <end position="26"/>
    </location>
</feature>
<feature type="compositionally biased region" description="Basic and acidic residues" evidence="1">
    <location>
        <begin position="41"/>
        <end position="59"/>
    </location>
</feature>
<feature type="region of interest" description="Disordered" evidence="1">
    <location>
        <begin position="1"/>
        <end position="88"/>
    </location>
</feature>
<gene>
    <name evidence="2" type="ORF">DEO72_LG1g1999</name>
</gene>
<feature type="compositionally biased region" description="Basic residues" evidence="1">
    <location>
        <begin position="1"/>
        <end position="12"/>
    </location>
</feature>
<organism evidence="2 3">
    <name type="scientific">Vigna unguiculata</name>
    <name type="common">Cowpea</name>
    <dbReference type="NCBI Taxonomy" id="3917"/>
    <lineage>
        <taxon>Eukaryota</taxon>
        <taxon>Viridiplantae</taxon>
        <taxon>Streptophyta</taxon>
        <taxon>Embryophyta</taxon>
        <taxon>Tracheophyta</taxon>
        <taxon>Spermatophyta</taxon>
        <taxon>Magnoliopsida</taxon>
        <taxon>eudicotyledons</taxon>
        <taxon>Gunneridae</taxon>
        <taxon>Pentapetalae</taxon>
        <taxon>rosids</taxon>
        <taxon>fabids</taxon>
        <taxon>Fabales</taxon>
        <taxon>Fabaceae</taxon>
        <taxon>Papilionoideae</taxon>
        <taxon>50 kb inversion clade</taxon>
        <taxon>NPAAA clade</taxon>
        <taxon>indigoferoid/millettioid clade</taxon>
        <taxon>Phaseoleae</taxon>
        <taxon>Vigna</taxon>
    </lineage>
</organism>
<name>A0A4D6KRM7_VIGUN</name>
<proteinExistence type="predicted"/>
<dbReference type="Proteomes" id="UP000501690">
    <property type="component" value="Linkage Group LG1"/>
</dbReference>
<dbReference type="AlphaFoldDB" id="A0A4D6KRM7"/>
<evidence type="ECO:0000313" key="2">
    <source>
        <dbReference type="EMBL" id="QCD78367.1"/>
    </source>
</evidence>
<sequence>MFSKRRKRRREYVRRGNNEEGKEKKGTVTPLNQRPDGAATRGDRNCDARRPELRRGRAELRRRRNPKPSSSKKIKAIRHKSGCTIFMA</sequence>
<accession>A0A4D6KRM7</accession>
<protein>
    <submittedName>
        <fullName evidence="2">Uncharacterized protein</fullName>
    </submittedName>
</protein>
<dbReference type="EMBL" id="CP039345">
    <property type="protein sequence ID" value="QCD78367.1"/>
    <property type="molecule type" value="Genomic_DNA"/>
</dbReference>
<keyword evidence="3" id="KW-1185">Reference proteome</keyword>
<feature type="compositionally biased region" description="Basic residues" evidence="1">
    <location>
        <begin position="60"/>
        <end position="81"/>
    </location>
</feature>
<evidence type="ECO:0000313" key="3">
    <source>
        <dbReference type="Proteomes" id="UP000501690"/>
    </source>
</evidence>